<reference evidence="1" key="2">
    <citation type="submission" date="2025-08" db="UniProtKB">
        <authorList>
            <consortium name="Ensembl"/>
        </authorList>
    </citation>
    <scope>IDENTIFICATION</scope>
    <source>
        <strain evidence="1">Guanapo</strain>
    </source>
</reference>
<name>A0A3P9N6M6_POERE</name>
<sequence>ICSSMNQSMCRINYVIGDLFTASNHESLAHCVSRDLRMGKGIVVLFKNKFGRTSELKGQSELLERSHSHIFKLDFLLDLKSI</sequence>
<dbReference type="SUPFAM" id="SSF52949">
    <property type="entry name" value="Macro domain-like"/>
    <property type="match status" value="1"/>
</dbReference>
<dbReference type="Proteomes" id="UP000242638">
    <property type="component" value="Unassembled WGS sequence"/>
</dbReference>
<reference evidence="1" key="3">
    <citation type="submission" date="2025-09" db="UniProtKB">
        <authorList>
            <consortium name="Ensembl"/>
        </authorList>
    </citation>
    <scope>IDENTIFICATION</scope>
    <source>
        <strain evidence="1">Guanapo</strain>
    </source>
</reference>
<dbReference type="PANTHER" id="PTHR12521">
    <property type="entry name" value="PROTEIN C6ORF130"/>
    <property type="match status" value="1"/>
</dbReference>
<keyword evidence="2" id="KW-1185">Reference proteome</keyword>
<reference evidence="2" key="1">
    <citation type="submission" date="2013-11" db="EMBL/GenBank/DDBJ databases">
        <title>The genomic landscape of the Guanapo guppy.</title>
        <authorList>
            <person name="Kuenstner A."/>
            <person name="Dreyer C."/>
        </authorList>
    </citation>
    <scope>NUCLEOTIDE SEQUENCE</scope>
    <source>
        <strain evidence="2">Guanapo</strain>
    </source>
</reference>
<protein>
    <submittedName>
        <fullName evidence="1">Uncharacterized protein</fullName>
    </submittedName>
</protein>
<dbReference type="Ensembl" id="ENSPRET00000005247.1">
    <property type="protein sequence ID" value="ENSPREP00000005178.1"/>
    <property type="gene ID" value="ENSPREG00000003611.1"/>
</dbReference>
<dbReference type="AlphaFoldDB" id="A0A3P9N6M6"/>
<dbReference type="STRING" id="8081.ENSPREP00000005178"/>
<dbReference type="GO" id="GO:0140291">
    <property type="term" value="P:peptidyl-glutamate ADP-deribosylation"/>
    <property type="evidence" value="ECO:0007669"/>
    <property type="project" value="TreeGrafter"/>
</dbReference>
<organism evidence="1 2">
    <name type="scientific">Poecilia reticulata</name>
    <name type="common">Guppy</name>
    <name type="synonym">Acanthophacelus reticulatus</name>
    <dbReference type="NCBI Taxonomy" id="8081"/>
    <lineage>
        <taxon>Eukaryota</taxon>
        <taxon>Metazoa</taxon>
        <taxon>Chordata</taxon>
        <taxon>Craniata</taxon>
        <taxon>Vertebrata</taxon>
        <taxon>Euteleostomi</taxon>
        <taxon>Actinopterygii</taxon>
        <taxon>Neopterygii</taxon>
        <taxon>Teleostei</taxon>
        <taxon>Neoteleostei</taxon>
        <taxon>Acanthomorphata</taxon>
        <taxon>Ovalentaria</taxon>
        <taxon>Atherinomorphae</taxon>
        <taxon>Cyprinodontiformes</taxon>
        <taxon>Poeciliidae</taxon>
        <taxon>Poeciliinae</taxon>
        <taxon>Poecilia</taxon>
    </lineage>
</organism>
<evidence type="ECO:0000313" key="2">
    <source>
        <dbReference type="Proteomes" id="UP000242638"/>
    </source>
</evidence>
<dbReference type="InterPro" id="IPR050892">
    <property type="entry name" value="ADP-ribose_metab_enzymes"/>
</dbReference>
<proteinExistence type="predicted"/>
<dbReference type="InterPro" id="IPR043472">
    <property type="entry name" value="Macro_dom-like"/>
</dbReference>
<dbReference type="Gene3D" id="3.40.220.10">
    <property type="entry name" value="Leucine Aminopeptidase, subunit E, domain 1"/>
    <property type="match status" value="1"/>
</dbReference>
<accession>A0A3P9N6M6</accession>
<dbReference type="PANTHER" id="PTHR12521:SF0">
    <property type="entry name" value="ADP-RIBOSE GLYCOHYDROLASE OARD1"/>
    <property type="match status" value="1"/>
</dbReference>
<dbReference type="GeneTree" id="ENSGT00940000175052"/>
<evidence type="ECO:0000313" key="1">
    <source>
        <dbReference type="Ensembl" id="ENSPREP00000005178.1"/>
    </source>
</evidence>